<feature type="domain" description="PPIase cyclophilin-type" evidence="4">
    <location>
        <begin position="113"/>
        <end position="271"/>
    </location>
</feature>
<dbReference type="Pfam" id="PF00160">
    <property type="entry name" value="Pro_isomerase"/>
    <property type="match status" value="1"/>
</dbReference>
<dbReference type="AlphaFoldDB" id="A0A124G8V2"/>
<feature type="transmembrane region" description="Helical" evidence="3">
    <location>
        <begin position="33"/>
        <end position="53"/>
    </location>
</feature>
<evidence type="ECO:0000313" key="6">
    <source>
        <dbReference type="Proteomes" id="UP000053244"/>
    </source>
</evidence>
<dbReference type="PANTHER" id="PTHR45625">
    <property type="entry name" value="PEPTIDYL-PROLYL CIS-TRANS ISOMERASE-RELATED"/>
    <property type="match status" value="1"/>
</dbReference>
<dbReference type="GO" id="GO:0003755">
    <property type="term" value="F:peptidyl-prolyl cis-trans isomerase activity"/>
    <property type="evidence" value="ECO:0007669"/>
    <property type="project" value="InterPro"/>
</dbReference>
<evidence type="ECO:0000256" key="1">
    <source>
        <dbReference type="ARBA" id="ARBA00002388"/>
    </source>
</evidence>
<dbReference type="PANTHER" id="PTHR45625:SF3">
    <property type="entry name" value="PEPTIDYL-PROLYL CIS-TRANS ISOMERASE B-RELATED"/>
    <property type="match status" value="1"/>
</dbReference>
<evidence type="ECO:0000313" key="5">
    <source>
        <dbReference type="EMBL" id="KUL27130.1"/>
    </source>
</evidence>
<dbReference type="InterPro" id="IPR002130">
    <property type="entry name" value="Cyclophilin-type_PPIase_dom"/>
</dbReference>
<reference evidence="5 6" key="1">
    <citation type="submission" date="2015-10" db="EMBL/GenBank/DDBJ databases">
        <authorList>
            <person name="Gilbert D.G."/>
        </authorList>
    </citation>
    <scope>NUCLEOTIDE SEQUENCE [LARGE SCALE GENOMIC DNA]</scope>
    <source>
        <strain evidence="5 6">NRRL B-16712</strain>
    </source>
</reference>
<dbReference type="EMBL" id="LLZH01000301">
    <property type="protein sequence ID" value="KUL27130.1"/>
    <property type="molecule type" value="Genomic_DNA"/>
</dbReference>
<keyword evidence="3" id="KW-1133">Transmembrane helix</keyword>
<gene>
    <name evidence="5" type="ORF">ADL15_36130</name>
</gene>
<feature type="region of interest" description="Disordered" evidence="2">
    <location>
        <begin position="79"/>
        <end position="98"/>
    </location>
</feature>
<dbReference type="Proteomes" id="UP000053244">
    <property type="component" value="Unassembled WGS sequence"/>
</dbReference>
<keyword evidence="3" id="KW-0472">Membrane</keyword>
<comment type="function">
    <text evidence="1">PPIases accelerate the folding of proteins. It catalyzes the cis-trans isomerization of proline imidic peptide bonds in oligopeptides.</text>
</comment>
<dbReference type="InterPro" id="IPR029000">
    <property type="entry name" value="Cyclophilin-like_dom_sf"/>
</dbReference>
<sequence length="287" mass="29815">MAPSKDRQRKLARAKFDRQSARRAVRERRRRRILAGVGTGLAVLLIAVGGAWIGGAFDSDEKTTTEAADICLWSPLTKDDNPDKTDVGTPPTKDLPETGTETLTIATNQGDPITASLDVASAPCGAASLSYLAGKKFYDGTDCHEILDIGAVHCGDPSGTNNGGPLYSFYDENTPVQPEPAASASAPAKAPVLYPKGTVTLIGNPAASNGSQFLIFFKDYAPTTDASYSIVGKVTGGLDTLAKIGKITTVTDDAGDKVKPKEKITIKTLTVGADAASTAAPSASVQS</sequence>
<dbReference type="InterPro" id="IPR044666">
    <property type="entry name" value="Cyclophilin_A-like"/>
</dbReference>
<dbReference type="OrthoDB" id="5507614at2"/>
<keyword evidence="6" id="KW-1185">Reference proteome</keyword>
<dbReference type="SUPFAM" id="SSF50891">
    <property type="entry name" value="Cyclophilin-like"/>
    <property type="match status" value="1"/>
</dbReference>
<organism evidence="5 6">
    <name type="scientific">Actinoplanes awajinensis subsp. mycoplanecinus</name>
    <dbReference type="NCBI Taxonomy" id="135947"/>
    <lineage>
        <taxon>Bacteria</taxon>
        <taxon>Bacillati</taxon>
        <taxon>Actinomycetota</taxon>
        <taxon>Actinomycetes</taxon>
        <taxon>Micromonosporales</taxon>
        <taxon>Micromonosporaceae</taxon>
        <taxon>Actinoplanes</taxon>
    </lineage>
</organism>
<keyword evidence="5" id="KW-0413">Isomerase</keyword>
<accession>A0A124G8V2</accession>
<protein>
    <submittedName>
        <fullName evidence="5">Peptidylprolyl isomerase</fullName>
    </submittedName>
</protein>
<keyword evidence="3" id="KW-0812">Transmembrane</keyword>
<feature type="region of interest" description="Disordered" evidence="2">
    <location>
        <begin position="1"/>
        <end position="25"/>
    </location>
</feature>
<evidence type="ECO:0000256" key="2">
    <source>
        <dbReference type="SAM" id="MobiDB-lite"/>
    </source>
</evidence>
<evidence type="ECO:0000259" key="4">
    <source>
        <dbReference type="PROSITE" id="PS50072"/>
    </source>
</evidence>
<dbReference type="Gene3D" id="2.40.100.10">
    <property type="entry name" value="Cyclophilin-like"/>
    <property type="match status" value="1"/>
</dbReference>
<dbReference type="PROSITE" id="PS50072">
    <property type="entry name" value="CSA_PPIASE_2"/>
    <property type="match status" value="1"/>
</dbReference>
<proteinExistence type="predicted"/>
<evidence type="ECO:0000256" key="3">
    <source>
        <dbReference type="SAM" id="Phobius"/>
    </source>
</evidence>
<dbReference type="RefSeq" id="WP_067700896.1">
    <property type="nucleotide sequence ID" value="NZ_LLZH01000301.1"/>
</dbReference>
<comment type="caution">
    <text evidence="5">The sequence shown here is derived from an EMBL/GenBank/DDBJ whole genome shotgun (WGS) entry which is preliminary data.</text>
</comment>
<name>A0A124G8V2_9ACTN</name>